<feature type="region of interest" description="Disordered" evidence="13">
    <location>
        <begin position="1030"/>
        <end position="1076"/>
    </location>
</feature>
<dbReference type="GO" id="GO:0032735">
    <property type="term" value="P:positive regulation of interleukin-12 production"/>
    <property type="evidence" value="ECO:0007669"/>
    <property type="project" value="Ensembl"/>
</dbReference>
<feature type="region of interest" description="Disordered" evidence="13">
    <location>
        <begin position="1199"/>
        <end position="1219"/>
    </location>
</feature>
<sequence>MSLQKRIFLRRDNGPYEASEKPNQAVSSSVPNQWEQQRKRGSITSSLKMEQQSSAGKSRKSKKFRSISRSLILCHAKSSDDGSSPDEKCTDPFEITADYAQEGSFHCPGQLADTSEAEPGILDLALGSKATQLHTPMNDRGKNPRRKCFMKESSIWKQCITTGSEGLGNQVSQTTIRTSFGKGFAVSHVMGGGATYRDGRLAPGDELLALNGQFPKELSSQESKSLTQSATGLVNLGIAKEETSTATSREKPSKVDAQNNSFLHSKTTGQRTRSNSTSVNPYWIGEIDFPMTKKSAACRDRQPYSLYSNRKSLSQQLDCSAGKTSAISKPSRSLSTAQLSQPPAGLQASVISNIVLMKGQAKGLGFSIVGGKDSIYGPIGIYVKTIFAGGAAAADGRLQEGDEILELNGESMDGLTHNDALQKFKQAKRGLLTLTVRTSLSAPHSVSNYLSPQLCRSLSSSTCITKENSSFGLENSSFSANTAKPNDRIIMEVSLKKESGVGLGIGLCSIPYFQCISGIFIHTLSPGSVAHLDGRLRCGDEIIEINEISVQNMTLNEVYAILSHCDPGAVPVIISRHPDPQVSEQQLKEAVAQAVENSKFGKERHQWSLEGIKRLESSWHGRPTYEKEGEKSYFPFHRRSQKVMIRSSSDSSYTPASSVGNSTNSSPQQPSDSETRVAGMNVPMIQETGLSLLTSRTSPENQTPVGTEDCHPPLKVKKSFEILVRKPTSSKPKPPPRKYFKTDATTNEQPQSLDGKEISVSVEQTPPAKDQEVGNLQLRGKKTVITLSAVSSCSESRALVQAEGAEAPTSTAAESEQDNVSRTGNTISLVKHPLLRRQARVDYSFETTVEDPWVRISDCIKNLFSPTMSEDHGHLDLRSNVNSSEENHKCSLSEGVLQKLENAGDISKGYKAEENGTVKKGPPVAPKPAWFRQSLKGLRNRSGTTDPKMLPDQSTPTQASPTSRERSVFSGRVSSIKQRISSFETFSTSHPPEKGNQRLVPKLSLAEREKSCKQDGGFTSGVFPQSTHGITEQQASAKTPLPLESPAISVPKDSNLSDSPPPARPSSPQESHHTDSDLLSLLQAQITESQCLLVNNAPIQRARSFPLTTHQACEMKAAEEKSSKLYSISSQVSSALMKSFLCLPPSPVSCGHSPWSPQERSSPTPVEDMRTISSSNENSSMDMGFSLNLSELRDYTEGLTENEEVEDGSSSPQSTCGSGQSVISLLSREELKKLIEEVKALDEATLKQFDSIHVTILHKEEGAGLGFSLAGGVDLENKAITVHRVFPNGLAFQEGTIQKGDEVLSINGKSLKGTTHNEALAIIRQARDPKQAVIVTRKMQEDETGLNSSIESASSAASEVSTESTTEVTICTITLEKTSAGLGFSLEGGKGSIHGDKPISVNRIFKGVASEQSDAVQPGDEILQLNTTTMQGLTRFEAWNVIKSLPDGPITAVIRKKGHHPSLAKSSEQSQGKD</sequence>
<feature type="domain" description="PDZ" evidence="14">
    <location>
        <begin position="163"/>
        <end position="242"/>
    </location>
</feature>
<evidence type="ECO:0000256" key="6">
    <source>
        <dbReference type="ARBA" id="ARBA00022553"/>
    </source>
</evidence>
<dbReference type="eggNOG" id="KOG3528">
    <property type="taxonomic scope" value="Eukaryota"/>
</dbReference>
<dbReference type="STRING" id="13616.ENSMODP00000024196"/>
<feature type="compositionally biased region" description="Polar residues" evidence="13">
    <location>
        <begin position="1208"/>
        <end position="1219"/>
    </location>
</feature>
<dbReference type="GO" id="GO:0050729">
    <property type="term" value="P:positive regulation of inflammatory response"/>
    <property type="evidence" value="ECO:0000318"/>
    <property type="project" value="GO_Central"/>
</dbReference>
<dbReference type="CDD" id="cd06763">
    <property type="entry name" value="PDZ7_PDZD2-PDZ4_hPro-IL-16-like"/>
    <property type="match status" value="1"/>
</dbReference>
<feature type="compositionally biased region" description="Polar residues" evidence="13">
    <location>
        <begin position="42"/>
        <end position="52"/>
    </location>
</feature>
<feature type="compositionally biased region" description="Polar residues" evidence="13">
    <location>
        <begin position="743"/>
        <end position="752"/>
    </location>
</feature>
<evidence type="ECO:0000256" key="4">
    <source>
        <dbReference type="ARBA" id="ARBA00022514"/>
    </source>
</evidence>
<dbReference type="PROSITE" id="PS50106">
    <property type="entry name" value="PDZ"/>
    <property type="match status" value="5"/>
</dbReference>
<dbReference type="GO" id="GO:0005886">
    <property type="term" value="C:plasma membrane"/>
    <property type="evidence" value="ECO:0007669"/>
    <property type="project" value="Ensembl"/>
</dbReference>
<dbReference type="OMA" id="FFTKEAS"/>
<keyword evidence="16" id="KW-1185">Reference proteome</keyword>
<dbReference type="FunFam" id="2.30.42.10:FF:000122">
    <property type="entry name" value="Pro-interleukin-16"/>
    <property type="match status" value="1"/>
</dbReference>
<proteinExistence type="predicted"/>
<evidence type="ECO:0000256" key="9">
    <source>
        <dbReference type="ARBA" id="ARBA00023163"/>
    </source>
</evidence>
<feature type="compositionally biased region" description="Basic and acidic residues" evidence="13">
    <location>
        <begin position="9"/>
        <end position="20"/>
    </location>
</feature>
<feature type="compositionally biased region" description="Polar residues" evidence="13">
    <location>
        <begin position="952"/>
        <end position="962"/>
    </location>
</feature>
<dbReference type="HOGENOM" id="CLU_007677_0_0_1"/>
<dbReference type="GO" id="GO:0051924">
    <property type="term" value="P:regulation of calcium ion transport"/>
    <property type="evidence" value="ECO:0007669"/>
    <property type="project" value="Ensembl"/>
</dbReference>
<name>F6WC84_MONDO</name>
<evidence type="ECO:0000313" key="16">
    <source>
        <dbReference type="Proteomes" id="UP000002280"/>
    </source>
</evidence>
<dbReference type="OrthoDB" id="42382at2759"/>
<dbReference type="GO" id="GO:0005615">
    <property type="term" value="C:extracellular space"/>
    <property type="evidence" value="ECO:0007669"/>
    <property type="project" value="UniProtKB-KW"/>
</dbReference>
<feature type="domain" description="PDZ" evidence="14">
    <location>
        <begin position="1253"/>
        <end position="1338"/>
    </location>
</feature>
<evidence type="ECO:0000256" key="5">
    <source>
        <dbReference type="ARBA" id="ARBA00022525"/>
    </source>
</evidence>
<feature type="region of interest" description="Disordered" evidence="13">
    <location>
        <begin position="911"/>
        <end position="973"/>
    </location>
</feature>
<evidence type="ECO:0000313" key="15">
    <source>
        <dbReference type="Ensembl" id="ENSMODP00000024196.3"/>
    </source>
</evidence>
<keyword evidence="5 12" id="KW-0964">Secreted</keyword>
<dbReference type="InterPro" id="IPR055287">
    <property type="entry name" value="IL-16-like"/>
</dbReference>
<dbReference type="GO" id="GO:0005829">
    <property type="term" value="C:cytosol"/>
    <property type="evidence" value="ECO:0007669"/>
    <property type="project" value="Ensembl"/>
</dbReference>
<dbReference type="GO" id="GO:0019221">
    <property type="term" value="P:cytokine-mediated signaling pathway"/>
    <property type="evidence" value="ECO:0000318"/>
    <property type="project" value="GO_Central"/>
</dbReference>
<evidence type="ECO:0000256" key="2">
    <source>
        <dbReference type="ARBA" id="ARBA00022490"/>
    </source>
</evidence>
<dbReference type="FunCoup" id="F6WC84">
    <property type="interactions" value="145"/>
</dbReference>
<feature type="region of interest" description="Disordered" evidence="13">
    <location>
        <begin position="1151"/>
        <end position="1183"/>
    </location>
</feature>
<feature type="compositionally biased region" description="Low complexity" evidence="13">
    <location>
        <begin position="802"/>
        <end position="814"/>
    </location>
</feature>
<dbReference type="Pfam" id="PF00595">
    <property type="entry name" value="PDZ"/>
    <property type="match status" value="5"/>
</dbReference>
<reference evidence="15" key="3">
    <citation type="submission" date="2025-09" db="UniProtKB">
        <authorList>
            <consortium name="Ensembl"/>
        </authorList>
    </citation>
    <scope>IDENTIFICATION</scope>
</reference>
<feature type="region of interest" description="Disordered" evidence="13">
    <location>
        <begin position="802"/>
        <end position="825"/>
    </location>
</feature>
<dbReference type="SUPFAM" id="SSF50156">
    <property type="entry name" value="PDZ domain-like"/>
    <property type="match status" value="5"/>
</dbReference>
<feature type="compositionally biased region" description="Polar residues" evidence="13">
    <location>
        <begin position="256"/>
        <end position="277"/>
    </location>
</feature>
<keyword evidence="9" id="KW-0804">Transcription</keyword>
<evidence type="ECO:0000256" key="7">
    <source>
        <dbReference type="ARBA" id="ARBA00022737"/>
    </source>
</evidence>
<comment type="subunit">
    <text evidence="12">Homotetramer.</text>
</comment>
<evidence type="ECO:0000256" key="12">
    <source>
        <dbReference type="RuleBase" id="RU363135"/>
    </source>
</evidence>
<dbReference type="Proteomes" id="UP000002280">
    <property type="component" value="Chromosome 1"/>
</dbReference>
<feature type="compositionally biased region" description="Polar residues" evidence="13">
    <location>
        <begin position="659"/>
        <end position="672"/>
    </location>
</feature>
<feature type="domain" description="PDZ" evidence="14">
    <location>
        <begin position="492"/>
        <end position="562"/>
    </location>
</feature>
<dbReference type="FunFam" id="2.30.42.10:FF:000147">
    <property type="entry name" value="Pro-interleukin-16"/>
    <property type="match status" value="1"/>
</dbReference>
<dbReference type="GO" id="GO:0032730">
    <property type="term" value="P:positive regulation of interleukin-1 alpha production"/>
    <property type="evidence" value="ECO:0007669"/>
    <property type="project" value="Ensembl"/>
</dbReference>
<feature type="compositionally biased region" description="Polar residues" evidence="13">
    <location>
        <begin position="21"/>
        <end position="35"/>
    </location>
</feature>
<dbReference type="GO" id="GO:0005925">
    <property type="term" value="C:focal adhesion"/>
    <property type="evidence" value="ECO:0007669"/>
    <property type="project" value="Ensembl"/>
</dbReference>
<dbReference type="PANTHER" id="PTHR48484">
    <property type="entry name" value="PRO-INTERLEUKIN-16"/>
    <property type="match status" value="1"/>
</dbReference>
<dbReference type="InParanoid" id="F6WC84"/>
<keyword evidence="3 12" id="KW-0145">Chemotaxis</keyword>
<evidence type="ECO:0000256" key="3">
    <source>
        <dbReference type="ARBA" id="ARBA00022500"/>
    </source>
</evidence>
<keyword evidence="4 12" id="KW-0202">Cytokine</keyword>
<feature type="compositionally biased region" description="Low complexity" evidence="13">
    <location>
        <begin position="647"/>
        <end position="658"/>
    </location>
</feature>
<keyword evidence="2 12" id="KW-0963">Cytoplasm</keyword>
<dbReference type="InterPro" id="IPR036034">
    <property type="entry name" value="PDZ_sf"/>
</dbReference>
<feature type="compositionally biased region" description="Basic and acidic residues" evidence="13">
    <location>
        <begin position="708"/>
        <end position="724"/>
    </location>
</feature>
<dbReference type="GO" id="GO:0042609">
    <property type="term" value="F:CD4 receptor binding"/>
    <property type="evidence" value="ECO:0000318"/>
    <property type="project" value="GO_Central"/>
</dbReference>
<dbReference type="GeneTree" id="ENSGT00940000156178"/>
<dbReference type="InterPro" id="IPR001478">
    <property type="entry name" value="PDZ"/>
</dbReference>
<accession>F6WC84</accession>
<dbReference type="PANTHER" id="PTHR48484:SF2">
    <property type="entry name" value="PRO-INTERLEUKIN-16"/>
    <property type="match status" value="1"/>
</dbReference>
<keyword evidence="10 12" id="KW-0539">Nucleus</keyword>
<dbReference type="Bgee" id="ENSMODG00000019395">
    <property type="expression patterns" value="Expressed in blood and 19 other cell types or tissues"/>
</dbReference>
<dbReference type="PRINTS" id="PR01931">
    <property type="entry name" value="INTRLEUKIN16"/>
</dbReference>
<feature type="compositionally biased region" description="Polar residues" evidence="13">
    <location>
        <begin position="1155"/>
        <end position="1164"/>
    </location>
</feature>
<feature type="region of interest" description="Disordered" evidence="13">
    <location>
        <begin position="645"/>
        <end position="678"/>
    </location>
</feature>
<comment type="subcellular location">
    <subcellularLocation>
        <location evidence="12">Cytoplasm</location>
    </subcellularLocation>
    <subcellularLocation>
        <location evidence="1 12">Nucleus</location>
    </subcellularLocation>
    <subcellularLocation>
        <location evidence="12">Secreted</location>
    </subcellularLocation>
</comment>
<dbReference type="CDD" id="cd06759">
    <property type="entry name" value="PDZ3_PDZD2-PDZ1_hPro-IL-16-like"/>
    <property type="match status" value="1"/>
</dbReference>
<feature type="region of interest" description="Disordered" evidence="13">
    <location>
        <begin position="242"/>
        <end position="277"/>
    </location>
</feature>
<feature type="domain" description="PDZ" evidence="14">
    <location>
        <begin position="1372"/>
        <end position="1457"/>
    </location>
</feature>
<reference evidence="15" key="2">
    <citation type="submission" date="2025-08" db="UniProtKB">
        <authorList>
            <consortium name="Ensembl"/>
        </authorList>
    </citation>
    <scope>IDENTIFICATION</scope>
</reference>
<dbReference type="CTD" id="3603"/>
<dbReference type="CDD" id="cd06760">
    <property type="entry name" value="PDZ4_PDZD2-PDZ2_hPro-IL-16-like"/>
    <property type="match status" value="1"/>
</dbReference>
<feature type="compositionally biased region" description="Polar residues" evidence="13">
    <location>
        <begin position="1171"/>
        <end position="1181"/>
    </location>
</feature>
<keyword evidence="7" id="KW-0677">Repeat</keyword>
<evidence type="ECO:0000256" key="8">
    <source>
        <dbReference type="ARBA" id="ARBA00023015"/>
    </source>
</evidence>
<evidence type="ECO:0000256" key="11">
    <source>
        <dbReference type="ARBA" id="ARBA00024706"/>
    </source>
</evidence>
<reference evidence="15 16" key="1">
    <citation type="journal article" date="2007" name="Nature">
        <title>Genome of the marsupial Monodelphis domestica reveals innovation in non-coding sequences.</title>
        <authorList>
            <person name="Mikkelsen T.S."/>
            <person name="Wakefield M.J."/>
            <person name="Aken B."/>
            <person name="Amemiya C.T."/>
            <person name="Chang J.L."/>
            <person name="Duke S."/>
            <person name="Garber M."/>
            <person name="Gentles A.J."/>
            <person name="Goodstadt L."/>
            <person name="Heger A."/>
            <person name="Jurka J."/>
            <person name="Kamal M."/>
            <person name="Mauceli E."/>
            <person name="Searle S.M."/>
            <person name="Sharpe T."/>
            <person name="Baker M.L."/>
            <person name="Batzer M.A."/>
            <person name="Benos P.V."/>
            <person name="Belov K."/>
            <person name="Clamp M."/>
            <person name="Cook A."/>
            <person name="Cuff J."/>
            <person name="Das R."/>
            <person name="Davidow L."/>
            <person name="Deakin J.E."/>
            <person name="Fazzari M.J."/>
            <person name="Glass J.L."/>
            <person name="Grabherr M."/>
            <person name="Greally J.M."/>
            <person name="Gu W."/>
            <person name="Hore T.A."/>
            <person name="Huttley G.A."/>
            <person name="Kleber M."/>
            <person name="Jirtle R.L."/>
            <person name="Koina E."/>
            <person name="Lee J.T."/>
            <person name="Mahony S."/>
            <person name="Marra M.A."/>
            <person name="Miller R.D."/>
            <person name="Nicholls R.D."/>
            <person name="Oda M."/>
            <person name="Papenfuss A.T."/>
            <person name="Parra Z.E."/>
            <person name="Pollock D.D."/>
            <person name="Ray D.A."/>
            <person name="Schein J.E."/>
            <person name="Speed T.P."/>
            <person name="Thompson K."/>
            <person name="VandeBerg J.L."/>
            <person name="Wade C.M."/>
            <person name="Walker J.A."/>
            <person name="Waters P.D."/>
            <person name="Webber C."/>
            <person name="Weidman J.R."/>
            <person name="Xie X."/>
            <person name="Zody M.C."/>
            <person name="Baldwin J."/>
            <person name="Abdouelleil A."/>
            <person name="Abdulkadir J."/>
            <person name="Abebe A."/>
            <person name="Abera B."/>
            <person name="Abreu J."/>
            <person name="Acer S.C."/>
            <person name="Aftuck L."/>
            <person name="Alexander A."/>
            <person name="An P."/>
            <person name="Anderson E."/>
            <person name="Anderson S."/>
            <person name="Arachi H."/>
            <person name="Azer M."/>
            <person name="Bachantsang P."/>
            <person name="Barry A."/>
            <person name="Bayul T."/>
            <person name="Berlin A."/>
            <person name="Bessette D."/>
            <person name="Bloom T."/>
            <person name="Bloom T."/>
            <person name="Boguslavskiy L."/>
            <person name="Bonnet C."/>
            <person name="Boukhgalter B."/>
            <person name="Bourzgui I."/>
            <person name="Brown A."/>
            <person name="Cahill P."/>
            <person name="Channer S."/>
            <person name="Cheshatsang Y."/>
            <person name="Chuda L."/>
            <person name="Citroen M."/>
            <person name="Collymore A."/>
            <person name="Cooke P."/>
            <person name="Costello M."/>
            <person name="D'Aco K."/>
            <person name="Daza R."/>
            <person name="De Haan G."/>
            <person name="DeGray S."/>
            <person name="DeMaso C."/>
            <person name="Dhargay N."/>
            <person name="Dooley K."/>
            <person name="Dooley E."/>
            <person name="Doricent M."/>
            <person name="Dorje P."/>
            <person name="Dorjee K."/>
            <person name="Dupes A."/>
            <person name="Elong R."/>
            <person name="Falk J."/>
            <person name="Farina A."/>
            <person name="Faro S."/>
            <person name="Ferguson D."/>
            <person name="Fisher S."/>
            <person name="Foley C.D."/>
            <person name="Franke A."/>
            <person name="Friedrich D."/>
            <person name="Gadbois L."/>
            <person name="Gearin G."/>
            <person name="Gearin C.R."/>
            <person name="Giannoukos G."/>
            <person name="Goode T."/>
            <person name="Graham J."/>
            <person name="Grandbois E."/>
            <person name="Grewal S."/>
            <person name="Gyaltsen K."/>
            <person name="Hafez N."/>
            <person name="Hagos B."/>
            <person name="Hall J."/>
            <person name="Henson C."/>
            <person name="Hollinger A."/>
            <person name="Honan T."/>
            <person name="Huard M.D."/>
            <person name="Hughes L."/>
            <person name="Hurhula B."/>
            <person name="Husby M.E."/>
            <person name="Kamat A."/>
            <person name="Kanga B."/>
            <person name="Kashin S."/>
            <person name="Khazanovich D."/>
            <person name="Kisner P."/>
            <person name="Lance K."/>
            <person name="Lara M."/>
            <person name="Lee W."/>
            <person name="Lennon N."/>
            <person name="Letendre F."/>
            <person name="LeVine R."/>
            <person name="Lipovsky A."/>
            <person name="Liu X."/>
            <person name="Liu J."/>
            <person name="Liu S."/>
            <person name="Lokyitsang T."/>
            <person name="Lokyitsang Y."/>
            <person name="Lubonja R."/>
            <person name="Lui A."/>
            <person name="MacDonald P."/>
            <person name="Magnisalis V."/>
            <person name="Maru K."/>
            <person name="Matthews C."/>
            <person name="McCusker W."/>
            <person name="McDonough S."/>
            <person name="Mehta T."/>
            <person name="Meldrim J."/>
            <person name="Meneus L."/>
            <person name="Mihai O."/>
            <person name="Mihalev A."/>
            <person name="Mihova T."/>
            <person name="Mittelman R."/>
            <person name="Mlenga V."/>
            <person name="Montmayeur A."/>
            <person name="Mulrain L."/>
            <person name="Navidi A."/>
            <person name="Naylor J."/>
            <person name="Negash T."/>
            <person name="Nguyen T."/>
            <person name="Nguyen N."/>
            <person name="Nicol R."/>
            <person name="Norbu C."/>
            <person name="Norbu N."/>
            <person name="Novod N."/>
            <person name="O'Neill B."/>
            <person name="Osman S."/>
            <person name="Markiewicz E."/>
            <person name="Oyono O.L."/>
            <person name="Patti C."/>
            <person name="Phunkhang P."/>
            <person name="Pierre F."/>
            <person name="Priest M."/>
            <person name="Raghuraman S."/>
            <person name="Rege F."/>
            <person name="Reyes R."/>
            <person name="Rise C."/>
            <person name="Rogov P."/>
            <person name="Ross K."/>
            <person name="Ryan E."/>
            <person name="Settipalli S."/>
            <person name="Shea T."/>
            <person name="Sherpa N."/>
            <person name="Shi L."/>
            <person name="Shih D."/>
            <person name="Sparrow T."/>
            <person name="Spaulding J."/>
            <person name="Stalker J."/>
            <person name="Stange-Thomann N."/>
            <person name="Stavropoulos S."/>
            <person name="Stone C."/>
            <person name="Strader C."/>
            <person name="Tesfaye S."/>
            <person name="Thomson T."/>
            <person name="Thoulutsang Y."/>
            <person name="Thoulutsang D."/>
            <person name="Topham K."/>
            <person name="Topping I."/>
            <person name="Tsamla T."/>
            <person name="Vassiliev H."/>
            <person name="Vo A."/>
            <person name="Wangchuk T."/>
            <person name="Wangdi T."/>
            <person name="Weiand M."/>
            <person name="Wilkinson J."/>
            <person name="Wilson A."/>
            <person name="Yadav S."/>
            <person name="Young G."/>
            <person name="Yu Q."/>
            <person name="Zembek L."/>
            <person name="Zhong D."/>
            <person name="Zimmer A."/>
            <person name="Zwirko Z."/>
            <person name="Jaffe D.B."/>
            <person name="Alvarez P."/>
            <person name="Brockman W."/>
            <person name="Butler J."/>
            <person name="Chin C."/>
            <person name="Gnerre S."/>
            <person name="MacCallum I."/>
            <person name="Graves J.A."/>
            <person name="Ponting C.P."/>
            <person name="Breen M."/>
            <person name="Samollow P.B."/>
            <person name="Lander E.S."/>
            <person name="Lindblad-Toh K."/>
        </authorList>
    </citation>
    <scope>NUCLEOTIDE SEQUENCE [LARGE SCALE GENOMIC DNA]</scope>
</reference>
<dbReference type="GO" id="GO:0005125">
    <property type="term" value="F:cytokine activity"/>
    <property type="evidence" value="ECO:0000318"/>
    <property type="project" value="GO_Central"/>
</dbReference>
<comment type="function">
    <text evidence="11 12">Interleukin-16 stimulates a migratory response in CD4+ lymphocytes, monocytes, and eosinophils. Primes CD4+ T-cells for IL-2 and IL-15 responsiveness. Also induces T-lymphocyte expression of interleukin 2 receptor. Ligand for CD4.</text>
</comment>
<evidence type="ECO:0000256" key="10">
    <source>
        <dbReference type="ARBA" id="ARBA00023242"/>
    </source>
</evidence>
<dbReference type="RefSeq" id="XP_007479331.1">
    <property type="nucleotide sequence ID" value="XM_007479269.3"/>
</dbReference>
<dbReference type="GO" id="GO:0090543">
    <property type="term" value="C:Flemming body"/>
    <property type="evidence" value="ECO:0007669"/>
    <property type="project" value="Ensembl"/>
</dbReference>
<evidence type="ECO:0000256" key="13">
    <source>
        <dbReference type="SAM" id="MobiDB-lite"/>
    </source>
</evidence>
<dbReference type="SMART" id="SM00228">
    <property type="entry name" value="PDZ"/>
    <property type="match status" value="5"/>
</dbReference>
<dbReference type="GO" id="GO:0016607">
    <property type="term" value="C:nuclear speck"/>
    <property type="evidence" value="ECO:0007669"/>
    <property type="project" value="Ensembl"/>
</dbReference>
<dbReference type="GO" id="GO:0030595">
    <property type="term" value="P:leukocyte chemotaxis"/>
    <property type="evidence" value="ECO:0007669"/>
    <property type="project" value="Ensembl"/>
</dbReference>
<dbReference type="Ensembl" id="ENSMODT00000024625.4">
    <property type="protein sequence ID" value="ENSMODP00000024196.3"/>
    <property type="gene ID" value="ENSMODG00000019395.4"/>
</dbReference>
<dbReference type="GO" id="GO:0050930">
    <property type="term" value="P:induction of positive chemotaxis"/>
    <property type="evidence" value="ECO:0007669"/>
    <property type="project" value="Ensembl"/>
</dbReference>
<dbReference type="GO" id="GO:0032755">
    <property type="term" value="P:positive regulation of interleukin-6 production"/>
    <property type="evidence" value="ECO:0007669"/>
    <property type="project" value="Ensembl"/>
</dbReference>
<dbReference type="GeneID" id="100013058"/>
<gene>
    <name evidence="12 15" type="primary">IL16</name>
</gene>
<feature type="domain" description="PDZ" evidence="14">
    <location>
        <begin position="353"/>
        <end position="439"/>
    </location>
</feature>
<organism evidence="15 16">
    <name type="scientific">Monodelphis domestica</name>
    <name type="common">Gray short-tailed opossum</name>
    <dbReference type="NCBI Taxonomy" id="13616"/>
    <lineage>
        <taxon>Eukaryota</taxon>
        <taxon>Metazoa</taxon>
        <taxon>Chordata</taxon>
        <taxon>Craniata</taxon>
        <taxon>Vertebrata</taxon>
        <taxon>Euteleostomi</taxon>
        <taxon>Mammalia</taxon>
        <taxon>Metatheria</taxon>
        <taxon>Didelphimorphia</taxon>
        <taxon>Didelphidae</taxon>
        <taxon>Monodelphis</taxon>
    </lineage>
</organism>
<dbReference type="Gene3D" id="2.30.42.10">
    <property type="match status" value="5"/>
</dbReference>
<protein>
    <recommendedName>
        <fullName evidence="12">Pro-interleukin-16</fullName>
    </recommendedName>
    <component>
        <recommendedName>
            <fullName evidence="12">Interleukin-16</fullName>
            <shortName evidence="12">IL-16</shortName>
        </recommendedName>
        <alternativeName>
            <fullName evidence="12">Lymphocyte chemoattractant factor</fullName>
            <shortName evidence="12">LCF</shortName>
        </alternativeName>
    </component>
</protein>
<feature type="region of interest" description="Disordered" evidence="13">
    <location>
        <begin position="1"/>
        <end position="64"/>
    </location>
</feature>
<dbReference type="InterPro" id="IPR020450">
    <property type="entry name" value="IL-16"/>
</dbReference>
<evidence type="ECO:0000259" key="14">
    <source>
        <dbReference type="PROSITE" id="PS50106"/>
    </source>
</evidence>
<evidence type="ECO:0000256" key="1">
    <source>
        <dbReference type="ARBA" id="ARBA00004123"/>
    </source>
</evidence>
<feature type="region of interest" description="Disordered" evidence="13">
    <location>
        <begin position="695"/>
        <end position="755"/>
    </location>
</feature>
<dbReference type="FunFam" id="2.30.42.10:FF:000127">
    <property type="entry name" value="Pro-interleukin-16"/>
    <property type="match status" value="1"/>
</dbReference>
<keyword evidence="8" id="KW-0805">Transcription regulation</keyword>
<keyword evidence="6" id="KW-0597">Phosphoprotein</keyword>
<dbReference type="CDD" id="cd06762">
    <property type="entry name" value="PDZ6_PDZD2-PDZ3_hPro-IL-16-like"/>
    <property type="match status" value="1"/>
</dbReference>
<feature type="compositionally biased region" description="Basic and acidic residues" evidence="13">
    <location>
        <begin position="242"/>
        <end position="254"/>
    </location>
</feature>
<dbReference type="FunFam" id="2.30.42.10:FF:000102">
    <property type="entry name" value="Putative pro-interleukin-16"/>
    <property type="match status" value="1"/>
</dbReference>
<feature type="compositionally biased region" description="Polar residues" evidence="13">
    <location>
        <begin position="695"/>
        <end position="705"/>
    </location>
</feature>